<evidence type="ECO:0000313" key="17">
    <source>
        <dbReference type="Proteomes" id="UP000186104"/>
    </source>
</evidence>
<evidence type="ECO:0000256" key="2">
    <source>
        <dbReference type="ARBA" id="ARBA00007019"/>
    </source>
</evidence>
<evidence type="ECO:0000259" key="14">
    <source>
        <dbReference type="Pfam" id="PF02705"/>
    </source>
</evidence>
<dbReference type="KEGG" id="dtm:BJL86_3259"/>
<feature type="domain" description="K+ potassium transporter C-terminal" evidence="15">
    <location>
        <begin position="525"/>
        <end position="709"/>
    </location>
</feature>
<dbReference type="PANTHER" id="PTHR30540">
    <property type="entry name" value="OSMOTIC STRESS POTASSIUM TRANSPORTER"/>
    <property type="match status" value="1"/>
</dbReference>
<dbReference type="InterPro" id="IPR053952">
    <property type="entry name" value="K_trans_C"/>
</dbReference>
<dbReference type="PANTHER" id="PTHR30540:SF79">
    <property type="entry name" value="LOW AFFINITY POTASSIUM TRANSPORT SYSTEM PROTEIN KUP"/>
    <property type="match status" value="1"/>
</dbReference>
<dbReference type="GO" id="GO:0015293">
    <property type="term" value="F:symporter activity"/>
    <property type="evidence" value="ECO:0007669"/>
    <property type="project" value="UniProtKB-UniRule"/>
</dbReference>
<dbReference type="Proteomes" id="UP000186104">
    <property type="component" value="Chromosome"/>
</dbReference>
<feature type="compositionally biased region" description="Low complexity" evidence="13">
    <location>
        <begin position="36"/>
        <end position="48"/>
    </location>
</feature>
<dbReference type="OrthoDB" id="9805577at2"/>
<proteinExistence type="inferred from homology"/>
<feature type="compositionally biased region" description="Polar residues" evidence="13">
    <location>
        <begin position="1"/>
        <end position="18"/>
    </location>
</feature>
<dbReference type="Pfam" id="PF22776">
    <property type="entry name" value="K_trans_C"/>
    <property type="match status" value="1"/>
</dbReference>
<feature type="region of interest" description="Disordered" evidence="13">
    <location>
        <begin position="1"/>
        <end position="51"/>
    </location>
</feature>
<feature type="compositionally biased region" description="Basic and acidic residues" evidence="13">
    <location>
        <begin position="19"/>
        <end position="32"/>
    </location>
</feature>
<evidence type="ECO:0000256" key="4">
    <source>
        <dbReference type="ARBA" id="ARBA00022475"/>
    </source>
</evidence>
<sequence>MPDNNSWSDRSEPANSTDSRGDAEGGDPDTKAATRPSSNSPAEASSTSRPHRGDPLLVLVTGALGVVFGDIGTSPLYSLQTVFSTHHNAVAPTEADVLGVISMVTWCLIIIVAVTYIGLIMRADNQGEGGVLALTALIMRKLAPDTGPRKIFVALVLGAIGASLFFGDSLITPAISVLSAFEGIQVTNAVPNEVILPGAIIVLTALFAVQRWGTGRIGRFFGAVMVVWFLTLAAMGLPHLVDNPSILRALSPHYALAFMIDRPLVAFIAMGAVVLTITGAEALYADMGHFGRRPIMLAWMCLVMPALLLNYYGQGALILADPSAVVSPFFSLVPEGLRIPLIILAALATVIASQAVISGAFSVARQATRLSLLPRLKVTQTSATHGGQIYIGPINAILFVGVLTLVLVFRESEALAAAYGLAVTATIILVLALFLLYARHIRRWPLWRVVAMAIIVGGLELTLLAANLIKIPDGGWLPLAIGALLTTIMLTWKRGSKILFGRRREMEGPLADFVSGAAREAIRVPGVAVYPHGDPTTVPLALRSGVERGRVLHEHVVIVTVVNVGVPYVADAERVVVDCLGNDTDGIVHVTYRVGFHDSQDVPHALRAAVAYGRCSGPGRRCDARHTETATTPPMTSDAASGEPTPIPELDFDPGDAVYYLSVFRIEPGTDRSMPRWQKVLFRILEKASANRTQVLGLPPTRTVVMGAETVL</sequence>
<keyword evidence="9 12" id="KW-1133">Transmembrane helix</keyword>
<accession>A0A173LQH9</accession>
<feature type="transmembrane region" description="Helical" evidence="12">
    <location>
        <begin position="264"/>
        <end position="285"/>
    </location>
</feature>
<feature type="compositionally biased region" description="Polar residues" evidence="13">
    <location>
        <begin position="629"/>
        <end position="639"/>
    </location>
</feature>
<dbReference type="Pfam" id="PF02705">
    <property type="entry name" value="K_trans"/>
    <property type="match status" value="1"/>
</dbReference>
<evidence type="ECO:0000256" key="12">
    <source>
        <dbReference type="HAMAP-Rule" id="MF_01522"/>
    </source>
</evidence>
<comment type="catalytic activity">
    <reaction evidence="12">
        <text>K(+)(in) + H(+)(in) = K(+)(out) + H(+)(out)</text>
        <dbReference type="Rhea" id="RHEA:28490"/>
        <dbReference type="ChEBI" id="CHEBI:15378"/>
        <dbReference type="ChEBI" id="CHEBI:29103"/>
    </reaction>
</comment>
<dbReference type="RefSeq" id="WP_082908731.1">
    <property type="nucleotide sequence ID" value="NZ_CP015961.1"/>
</dbReference>
<feature type="transmembrane region" description="Helical" evidence="12">
    <location>
        <begin position="195"/>
        <end position="213"/>
    </location>
</feature>
<comment type="subcellular location">
    <subcellularLocation>
        <location evidence="12">Cell membrane</location>
        <topology evidence="12">Multi-pass membrane protein</topology>
    </subcellularLocation>
    <subcellularLocation>
        <location evidence="1">Membrane</location>
        <topology evidence="1">Multi-pass membrane protein</topology>
    </subcellularLocation>
</comment>
<feature type="transmembrane region" description="Helical" evidence="12">
    <location>
        <begin position="449"/>
        <end position="469"/>
    </location>
</feature>
<feature type="transmembrane region" description="Helical" evidence="12">
    <location>
        <begin position="339"/>
        <end position="364"/>
    </location>
</feature>
<evidence type="ECO:0000256" key="10">
    <source>
        <dbReference type="ARBA" id="ARBA00023065"/>
    </source>
</evidence>
<keyword evidence="7 12" id="KW-0769">Symport</keyword>
<evidence type="ECO:0000256" key="9">
    <source>
        <dbReference type="ARBA" id="ARBA00022989"/>
    </source>
</evidence>
<feature type="transmembrane region" description="Helical" evidence="12">
    <location>
        <begin position="220"/>
        <end position="241"/>
    </location>
</feature>
<feature type="region of interest" description="Disordered" evidence="13">
    <location>
        <begin position="619"/>
        <end position="645"/>
    </location>
</feature>
<dbReference type="InterPro" id="IPR003855">
    <property type="entry name" value="K+_transporter"/>
</dbReference>
<dbReference type="GO" id="GO:0005886">
    <property type="term" value="C:plasma membrane"/>
    <property type="evidence" value="ECO:0007669"/>
    <property type="project" value="UniProtKB-SubCell"/>
</dbReference>
<gene>
    <name evidence="12" type="primary">kup</name>
    <name evidence="16" type="ORF">BJL86_3259</name>
</gene>
<reference evidence="16 17" key="1">
    <citation type="submission" date="2016-06" db="EMBL/GenBank/DDBJ databases">
        <title>Complete genome sequence of a saline-alkali tolerant type strain Dietzia timorensis ID05-A0528T.</title>
        <authorList>
            <person name="Wu X."/>
        </authorList>
    </citation>
    <scope>NUCLEOTIDE SEQUENCE [LARGE SCALE GENOMIC DNA]</scope>
    <source>
        <strain evidence="16 17">ID05-A0528</strain>
    </source>
</reference>
<dbReference type="HAMAP" id="MF_01522">
    <property type="entry name" value="Kup"/>
    <property type="match status" value="1"/>
</dbReference>
<dbReference type="InterPro" id="IPR023051">
    <property type="entry name" value="Kup"/>
</dbReference>
<dbReference type="AlphaFoldDB" id="A0A173LQH9"/>
<name>A0A173LQH9_9ACTN</name>
<feature type="domain" description="K+ potassium transporter integral membrane" evidence="14">
    <location>
        <begin position="60"/>
        <end position="514"/>
    </location>
</feature>
<evidence type="ECO:0000256" key="8">
    <source>
        <dbReference type="ARBA" id="ARBA00022958"/>
    </source>
</evidence>
<keyword evidence="4 12" id="KW-1003">Cell membrane</keyword>
<dbReference type="STRING" id="499555.BJL86_3259"/>
<evidence type="ECO:0000313" key="16">
    <source>
        <dbReference type="EMBL" id="ANI94018.1"/>
    </source>
</evidence>
<evidence type="ECO:0000256" key="11">
    <source>
        <dbReference type="ARBA" id="ARBA00023136"/>
    </source>
</evidence>
<feature type="transmembrane region" description="Helical" evidence="12">
    <location>
        <begin position="475"/>
        <end position="492"/>
    </location>
</feature>
<feature type="transmembrane region" description="Helical" evidence="12">
    <location>
        <begin position="151"/>
        <end position="175"/>
    </location>
</feature>
<evidence type="ECO:0000256" key="5">
    <source>
        <dbReference type="ARBA" id="ARBA00022538"/>
    </source>
</evidence>
<evidence type="ECO:0000259" key="15">
    <source>
        <dbReference type="Pfam" id="PF22776"/>
    </source>
</evidence>
<dbReference type="EMBL" id="CP015961">
    <property type="protein sequence ID" value="ANI94018.1"/>
    <property type="molecule type" value="Genomic_DNA"/>
</dbReference>
<feature type="transmembrane region" description="Helical" evidence="12">
    <location>
        <begin position="385"/>
        <end position="409"/>
    </location>
</feature>
<keyword evidence="6 12" id="KW-0812">Transmembrane</keyword>
<feature type="transmembrane region" description="Helical" evidence="12">
    <location>
        <begin position="297"/>
        <end position="319"/>
    </location>
</feature>
<comment type="similarity">
    <text evidence="2 12">Belongs to the HAK/KUP transporter (TC 2.A.72) family.</text>
</comment>
<evidence type="ECO:0000256" key="7">
    <source>
        <dbReference type="ARBA" id="ARBA00022847"/>
    </source>
</evidence>
<keyword evidence="3 12" id="KW-0813">Transport</keyword>
<evidence type="ECO:0000256" key="13">
    <source>
        <dbReference type="SAM" id="MobiDB-lite"/>
    </source>
</evidence>
<feature type="transmembrane region" description="Helical" evidence="12">
    <location>
        <begin position="56"/>
        <end position="77"/>
    </location>
</feature>
<organism evidence="16 17">
    <name type="scientific">Dietzia timorensis</name>
    <dbReference type="NCBI Taxonomy" id="499555"/>
    <lineage>
        <taxon>Bacteria</taxon>
        <taxon>Bacillati</taxon>
        <taxon>Actinomycetota</taxon>
        <taxon>Actinomycetes</taxon>
        <taxon>Mycobacteriales</taxon>
        <taxon>Dietziaceae</taxon>
        <taxon>Dietzia</taxon>
    </lineage>
</organism>
<feature type="transmembrane region" description="Helical" evidence="12">
    <location>
        <begin position="97"/>
        <end position="119"/>
    </location>
</feature>
<dbReference type="InterPro" id="IPR053951">
    <property type="entry name" value="K_trans_N"/>
</dbReference>
<keyword evidence="8 12" id="KW-0630">Potassium</keyword>
<protein>
    <recommendedName>
        <fullName evidence="12">Probable potassium transport system protein Kup</fullName>
    </recommendedName>
</protein>
<keyword evidence="5 12" id="KW-0633">Potassium transport</keyword>
<feature type="transmembrane region" description="Helical" evidence="12">
    <location>
        <begin position="415"/>
        <end position="437"/>
    </location>
</feature>
<evidence type="ECO:0000256" key="1">
    <source>
        <dbReference type="ARBA" id="ARBA00004141"/>
    </source>
</evidence>
<keyword evidence="11 12" id="KW-0472">Membrane</keyword>
<keyword evidence="10 12" id="KW-0406">Ion transport</keyword>
<evidence type="ECO:0000256" key="6">
    <source>
        <dbReference type="ARBA" id="ARBA00022692"/>
    </source>
</evidence>
<comment type="function">
    <text evidence="12">Transport of potassium into the cell. Likely operates as a K(+):H(+) symporter.</text>
</comment>
<dbReference type="GO" id="GO:0015079">
    <property type="term" value="F:potassium ion transmembrane transporter activity"/>
    <property type="evidence" value="ECO:0007669"/>
    <property type="project" value="UniProtKB-UniRule"/>
</dbReference>
<evidence type="ECO:0000256" key="3">
    <source>
        <dbReference type="ARBA" id="ARBA00022448"/>
    </source>
</evidence>
<keyword evidence="17" id="KW-1185">Reference proteome</keyword>